<feature type="region of interest" description="Disordered" evidence="1">
    <location>
        <begin position="64"/>
        <end position="195"/>
    </location>
</feature>
<feature type="compositionally biased region" description="Basic and acidic residues" evidence="1">
    <location>
        <begin position="435"/>
        <end position="450"/>
    </location>
</feature>
<comment type="caution">
    <text evidence="2">The sequence shown here is derived from an EMBL/GenBank/DDBJ whole genome shotgun (WGS) entry which is preliminary data.</text>
</comment>
<name>W9Y745_9EURO</name>
<dbReference type="RefSeq" id="XP_007737684.1">
    <property type="nucleotide sequence ID" value="XM_007739494.1"/>
</dbReference>
<dbReference type="HOGENOM" id="CLU_442104_0_0_1"/>
<dbReference type="EMBL" id="AMGY01000009">
    <property type="protein sequence ID" value="EXJ78239.1"/>
    <property type="molecule type" value="Genomic_DNA"/>
</dbReference>
<feature type="compositionally biased region" description="Pro residues" evidence="1">
    <location>
        <begin position="71"/>
        <end position="80"/>
    </location>
</feature>
<feature type="region of interest" description="Disordered" evidence="1">
    <location>
        <begin position="422"/>
        <end position="540"/>
    </location>
</feature>
<dbReference type="Proteomes" id="UP000019478">
    <property type="component" value="Unassembled WGS sequence"/>
</dbReference>
<proteinExistence type="predicted"/>
<reference evidence="2 3" key="1">
    <citation type="submission" date="2013-03" db="EMBL/GenBank/DDBJ databases">
        <title>The Genome Sequence of Capronia epimyces CBS 606.96.</title>
        <authorList>
            <consortium name="The Broad Institute Genomics Platform"/>
            <person name="Cuomo C."/>
            <person name="de Hoog S."/>
            <person name="Gorbushina A."/>
            <person name="Walker B."/>
            <person name="Young S.K."/>
            <person name="Zeng Q."/>
            <person name="Gargeya S."/>
            <person name="Fitzgerald M."/>
            <person name="Haas B."/>
            <person name="Abouelleil A."/>
            <person name="Allen A.W."/>
            <person name="Alvarado L."/>
            <person name="Arachchi H.M."/>
            <person name="Berlin A.M."/>
            <person name="Chapman S.B."/>
            <person name="Gainer-Dewar J."/>
            <person name="Goldberg J."/>
            <person name="Griggs A."/>
            <person name="Gujja S."/>
            <person name="Hansen M."/>
            <person name="Howarth C."/>
            <person name="Imamovic A."/>
            <person name="Ireland A."/>
            <person name="Larimer J."/>
            <person name="McCowan C."/>
            <person name="Murphy C."/>
            <person name="Pearson M."/>
            <person name="Poon T.W."/>
            <person name="Priest M."/>
            <person name="Roberts A."/>
            <person name="Saif S."/>
            <person name="Shea T."/>
            <person name="Sisk P."/>
            <person name="Sykes S."/>
            <person name="Wortman J."/>
            <person name="Nusbaum C."/>
            <person name="Birren B."/>
        </authorList>
    </citation>
    <scope>NUCLEOTIDE SEQUENCE [LARGE SCALE GENOMIC DNA]</scope>
    <source>
        <strain evidence="2 3">CBS 606.96</strain>
    </source>
</reference>
<gene>
    <name evidence="2" type="ORF">A1O3_09400</name>
</gene>
<evidence type="ECO:0000256" key="1">
    <source>
        <dbReference type="SAM" id="MobiDB-lite"/>
    </source>
</evidence>
<keyword evidence="3" id="KW-1185">Reference proteome</keyword>
<dbReference type="GeneID" id="19173484"/>
<dbReference type="OrthoDB" id="4161817at2759"/>
<feature type="compositionally biased region" description="Low complexity" evidence="1">
    <location>
        <begin position="150"/>
        <end position="159"/>
    </location>
</feature>
<evidence type="ECO:0000313" key="3">
    <source>
        <dbReference type="Proteomes" id="UP000019478"/>
    </source>
</evidence>
<feature type="region of interest" description="Disordered" evidence="1">
    <location>
        <begin position="347"/>
        <end position="366"/>
    </location>
</feature>
<sequence length="666" mass="74982">MRESASVWIERGSDGRAYFVRKKPTLPSVRRRICEALFPRTARSLWSFRDPRLNHHVQGMSAANNDKLPALPAPNSPNSPFPQTNNPSPMDPTSQGQPQPVTMYLLPPQQNPEPPQLKGHDKPGSFANPLPQFLPFAPHPSMYPMPPHPMAAQPQSQPQPFFPQPIPFSNQPPPFPAAPPDATSVEGSDRRDTTTSTQFRLDNFLPKQSAGNAGKKLRTVKSAVVQTVIDQAGHKNTVHGALDEEVDRRIEDKRTTLEGVLTQCGVADRLMKAIPDMETHQIQTRIRHMQNETESTTESVDAVVDPQYHRCRDYGSRHVKTEFSTTKTLGGGVVWMTLDGLTERNMNNDSGSVHVPARASSRGRRTIRRHYSNVYVGSPQAAEQHVERYEYIAQPPFRPQQQRYAPQQGPAPLPSVRAISRPVHNRASSRSKHHQALEHYERDSEEGDRRPRSRSIRRGRLRSRETNLDHDAASQDRRGRRLVYAPSPPPARSSSLGYMAGPGMDESEHHQARFEETQHCRPRSRPLEAEPTGSSVLRPGDELTVIERHVPRPSQDYDWYDNEGIRLPVTIPVDAKNGMRFLGQRSICGTRPSRREERKASQPVWTGDSWSHGVKTTHENMLMGVVLVAEQMVGMSGTNPKVAFAWMIANQTDKPGLDRDCFRWRG</sequence>
<organism evidence="2 3">
    <name type="scientific">Capronia epimyces CBS 606.96</name>
    <dbReference type="NCBI Taxonomy" id="1182542"/>
    <lineage>
        <taxon>Eukaryota</taxon>
        <taxon>Fungi</taxon>
        <taxon>Dikarya</taxon>
        <taxon>Ascomycota</taxon>
        <taxon>Pezizomycotina</taxon>
        <taxon>Eurotiomycetes</taxon>
        <taxon>Chaetothyriomycetidae</taxon>
        <taxon>Chaetothyriales</taxon>
        <taxon>Herpotrichiellaceae</taxon>
        <taxon>Capronia</taxon>
    </lineage>
</organism>
<evidence type="ECO:0000313" key="2">
    <source>
        <dbReference type="EMBL" id="EXJ78239.1"/>
    </source>
</evidence>
<feature type="compositionally biased region" description="Basic residues" evidence="1">
    <location>
        <begin position="451"/>
        <end position="461"/>
    </location>
</feature>
<protein>
    <submittedName>
        <fullName evidence="2">Uncharacterized protein</fullName>
    </submittedName>
</protein>
<feature type="region of interest" description="Disordered" evidence="1">
    <location>
        <begin position="590"/>
        <end position="612"/>
    </location>
</feature>
<dbReference type="eggNOG" id="ENOG502RIGC">
    <property type="taxonomic scope" value="Eukaryota"/>
</dbReference>
<feature type="compositionally biased region" description="Basic residues" evidence="1">
    <location>
        <begin position="423"/>
        <end position="434"/>
    </location>
</feature>
<feature type="compositionally biased region" description="Basic and acidic residues" evidence="1">
    <location>
        <begin position="506"/>
        <end position="519"/>
    </location>
</feature>
<dbReference type="AlphaFoldDB" id="W9Y745"/>
<feature type="compositionally biased region" description="Pro residues" evidence="1">
    <location>
        <begin position="160"/>
        <end position="179"/>
    </location>
</feature>
<feature type="compositionally biased region" description="Basic and acidic residues" evidence="1">
    <location>
        <begin position="462"/>
        <end position="477"/>
    </location>
</feature>
<feature type="compositionally biased region" description="Pro residues" evidence="1">
    <location>
        <begin position="137"/>
        <end position="149"/>
    </location>
</feature>
<accession>W9Y745</accession>
<dbReference type="STRING" id="1182542.W9Y745"/>
<feature type="compositionally biased region" description="Polar residues" evidence="1">
    <location>
        <begin position="81"/>
        <end position="100"/>
    </location>
</feature>